<gene>
    <name evidence="2" type="ORF">C0Q70_06380</name>
</gene>
<dbReference type="AlphaFoldDB" id="A0A2T7PNU8"/>
<name>A0A2T7PNU8_POMCA</name>
<feature type="region of interest" description="Disordered" evidence="1">
    <location>
        <begin position="57"/>
        <end position="93"/>
    </location>
</feature>
<evidence type="ECO:0000256" key="1">
    <source>
        <dbReference type="SAM" id="MobiDB-lite"/>
    </source>
</evidence>
<sequence length="209" mass="24204">MPLGQSLTDMDAQMRDILERRDLSVHDKANLYQQTLWRFLSRFGQYRNRPLGMVDVRRQEPTTPSPPPSPLPPPPPPPPPSLPLPPPPPVVQEDPVEAEVLGSVPKSMKKKAERLLQHFKRNPELTWNERGEILYEGQAVKNSNLVDLVNDVLRKRKRARSPRGWETFAKALRRMNVSQDLVGHPDRWKFITEKEEPVKHVERPTWETL</sequence>
<evidence type="ECO:0000313" key="2">
    <source>
        <dbReference type="EMBL" id="PVD35099.1"/>
    </source>
</evidence>
<dbReference type="EMBL" id="PZQS01000003">
    <property type="protein sequence ID" value="PVD35099.1"/>
    <property type="molecule type" value="Genomic_DNA"/>
</dbReference>
<comment type="caution">
    <text evidence="2">The sequence shown here is derived from an EMBL/GenBank/DDBJ whole genome shotgun (WGS) entry which is preliminary data.</text>
</comment>
<reference evidence="2 3" key="1">
    <citation type="submission" date="2018-04" db="EMBL/GenBank/DDBJ databases">
        <title>The genome of golden apple snail Pomacea canaliculata provides insight into stress tolerance and invasive adaptation.</title>
        <authorList>
            <person name="Liu C."/>
            <person name="Liu B."/>
            <person name="Ren Y."/>
            <person name="Zhang Y."/>
            <person name="Wang H."/>
            <person name="Li S."/>
            <person name="Jiang F."/>
            <person name="Yin L."/>
            <person name="Zhang G."/>
            <person name="Qian W."/>
            <person name="Fan W."/>
        </authorList>
    </citation>
    <scope>NUCLEOTIDE SEQUENCE [LARGE SCALE GENOMIC DNA]</scope>
    <source>
        <strain evidence="2">SZHN2017</strain>
        <tissue evidence="2">Muscle</tissue>
    </source>
</reference>
<dbReference type="Proteomes" id="UP000245119">
    <property type="component" value="Linkage Group LG3"/>
</dbReference>
<evidence type="ECO:0000313" key="3">
    <source>
        <dbReference type="Proteomes" id="UP000245119"/>
    </source>
</evidence>
<proteinExistence type="predicted"/>
<feature type="compositionally biased region" description="Pro residues" evidence="1">
    <location>
        <begin position="63"/>
        <end position="90"/>
    </location>
</feature>
<protein>
    <submittedName>
        <fullName evidence="2">Uncharacterized protein</fullName>
    </submittedName>
</protein>
<keyword evidence="3" id="KW-1185">Reference proteome</keyword>
<organism evidence="2 3">
    <name type="scientific">Pomacea canaliculata</name>
    <name type="common">Golden apple snail</name>
    <dbReference type="NCBI Taxonomy" id="400727"/>
    <lineage>
        <taxon>Eukaryota</taxon>
        <taxon>Metazoa</taxon>
        <taxon>Spiralia</taxon>
        <taxon>Lophotrochozoa</taxon>
        <taxon>Mollusca</taxon>
        <taxon>Gastropoda</taxon>
        <taxon>Caenogastropoda</taxon>
        <taxon>Architaenioglossa</taxon>
        <taxon>Ampullarioidea</taxon>
        <taxon>Ampullariidae</taxon>
        <taxon>Pomacea</taxon>
    </lineage>
</organism>
<accession>A0A2T7PNU8</accession>